<dbReference type="Pfam" id="PF00486">
    <property type="entry name" value="Trans_reg_C"/>
    <property type="match status" value="1"/>
</dbReference>
<dbReference type="PANTHER" id="PTHR35807">
    <property type="entry name" value="TRANSCRIPTIONAL REGULATOR REDD-RELATED"/>
    <property type="match status" value="1"/>
</dbReference>
<evidence type="ECO:0000256" key="1">
    <source>
        <dbReference type="ARBA" id="ARBA00005820"/>
    </source>
</evidence>
<proteinExistence type="inferred from homology"/>
<dbReference type="SMART" id="SM01043">
    <property type="entry name" value="BTAD"/>
    <property type="match status" value="1"/>
</dbReference>
<dbReference type="SMART" id="SM00862">
    <property type="entry name" value="Trans_reg_C"/>
    <property type="match status" value="1"/>
</dbReference>
<dbReference type="InterPro" id="IPR016032">
    <property type="entry name" value="Sig_transdc_resp-reg_C-effctor"/>
</dbReference>
<sequence length="1091" mass="114755">MGAYSPLWKHAIPPAPPDLIARPELVRRLDQAVRRPVTHVCAAPGYGKTTQLAMWARAHAGSVAWYSLDGRDGDLATFAAGLIASLRAAFGKELSLDRERALPAQLGPDAASDRTADATAEAIAEAVERAVTAPLVLVLDGCEALEGPPAAMLTALTRQLPPPVRLVLAGRRPARVPLAQLRGRGLLSEVSAADLAFSVEETGTALAGALGPDGRALAEAVRRYTGGWPAAVRLVAETLDRVPPADRAGHLAAPVPGTGGLVDHLAEEVVGSGPERIRPLWWVAAGQPRFTAAACPAAGLDITEADLRDLAHRGLLTVVEDVPDRAYAVPPLLAAAARDAAGTATDDGAGTGRRAFAVATARSFHDRGRPADALQAVLALDDVATLTEHLAEHGPALLAAGEVAAVSAAVARIPAGPLPPAVHLVAGRARHIQGDWASALTHLRAADPGGGPLPAGLAWRLAVIHYDRGDLDAALEAVARGTGEGGADWALLLSWTAAIHWLRHDARRCREAAAAALAAAQACGDGSALATAHITCGMVAAMDGDQNGNAMHYEQAIRAASRAGDVLALMRVRNNNGSRLMETGQFRAAVAEFDEAIRLAELTGSPASLAMATVNRGQVTFALGRLDEAVTDFGVALAIYRRLGSRMVTYALLTSADLYRARGNLELARATYEEAVVHSRAGGDRQGAVPSLAGLARSIVDDDPDRADALVAEALDVDRGIAEAEVTLAAGWIALVRGDDAAAAGWAERALAAAGTRRQGPRLAEAIELAALAGPAADRVARLAEAADLWRGMEHAPGAAVNEYLRARITGGPAGAAEHRLQLMAVRTTGSRHAAGPLRWLAAAHAPPSLRLRTLGGFELLRDAVPVPVEEWRSRKARDLLTILVAHRGRMVSRDSVAEALWPGEPVDRLPNRLSVALSTLRTVLDPARRFEPDHYVVSDRARLRLGTLDVDVLEFLRAAAEGMGLLAAGQPARARSALVTAEVAYTGDFLSDDPYAAWTTGLRDEARATYLRVVRTLADLAIADADTDTAVQYLLRLLGHDPHDEPAHLRLVSVLRAGGRHGEARRAYRRYTENMADIDVEPAPFPVLTA</sequence>
<dbReference type="Gene3D" id="1.25.40.10">
    <property type="entry name" value="Tetratricopeptide repeat domain"/>
    <property type="match status" value="2"/>
</dbReference>
<dbReference type="GO" id="GO:0000160">
    <property type="term" value="P:phosphorelay signal transduction system"/>
    <property type="evidence" value="ECO:0007669"/>
    <property type="project" value="InterPro"/>
</dbReference>
<evidence type="ECO:0008006" key="7">
    <source>
        <dbReference type="Google" id="ProtNLM"/>
    </source>
</evidence>
<dbReference type="InterPro" id="IPR051677">
    <property type="entry name" value="AfsR-DnrI-RedD_regulator"/>
</dbReference>
<protein>
    <recommendedName>
        <fullName evidence="7">Transcriptional activator domain protein</fullName>
    </recommendedName>
</protein>
<dbReference type="Gene3D" id="3.40.50.300">
    <property type="entry name" value="P-loop containing nucleotide triphosphate hydrolases"/>
    <property type="match status" value="1"/>
</dbReference>
<keyword evidence="2" id="KW-0238">DNA-binding</keyword>
<dbReference type="PANTHER" id="PTHR35807:SF2">
    <property type="entry name" value="TRANSCRIPTIONAL ACTIVATOR DOMAIN"/>
    <property type="match status" value="1"/>
</dbReference>
<name>A0A8J4ECK4_9ACTN</name>
<dbReference type="RefSeq" id="WP_203929648.1">
    <property type="nucleotide sequence ID" value="NZ_BOPH01000068.1"/>
</dbReference>
<dbReference type="GO" id="GO:0006355">
    <property type="term" value="P:regulation of DNA-templated transcription"/>
    <property type="evidence" value="ECO:0007669"/>
    <property type="project" value="InterPro"/>
</dbReference>
<dbReference type="SUPFAM" id="SSF46894">
    <property type="entry name" value="C-terminal effector domain of the bipartite response regulators"/>
    <property type="match status" value="1"/>
</dbReference>
<dbReference type="SUPFAM" id="SSF48452">
    <property type="entry name" value="TPR-like"/>
    <property type="match status" value="1"/>
</dbReference>
<dbReference type="InterPro" id="IPR011990">
    <property type="entry name" value="TPR-like_helical_dom_sf"/>
</dbReference>
<evidence type="ECO:0000313" key="5">
    <source>
        <dbReference type="EMBL" id="GIJ69729.1"/>
    </source>
</evidence>
<evidence type="ECO:0000313" key="6">
    <source>
        <dbReference type="Proteomes" id="UP000635606"/>
    </source>
</evidence>
<evidence type="ECO:0000259" key="3">
    <source>
        <dbReference type="SMART" id="SM00862"/>
    </source>
</evidence>
<dbReference type="Gene3D" id="1.10.10.10">
    <property type="entry name" value="Winged helix-like DNA-binding domain superfamily/Winged helix DNA-binding domain"/>
    <property type="match status" value="1"/>
</dbReference>
<comment type="similarity">
    <text evidence="1">Belongs to the AfsR/DnrI/RedD regulatory family.</text>
</comment>
<dbReference type="SUPFAM" id="SSF52540">
    <property type="entry name" value="P-loop containing nucleoside triphosphate hydrolases"/>
    <property type="match status" value="1"/>
</dbReference>
<dbReference type="InterPro" id="IPR001867">
    <property type="entry name" value="OmpR/PhoB-type_DNA-bd"/>
</dbReference>
<dbReference type="GO" id="GO:0003677">
    <property type="term" value="F:DNA binding"/>
    <property type="evidence" value="ECO:0007669"/>
    <property type="project" value="UniProtKB-KW"/>
</dbReference>
<dbReference type="InterPro" id="IPR036388">
    <property type="entry name" value="WH-like_DNA-bd_sf"/>
</dbReference>
<organism evidence="5 6">
    <name type="scientific">Virgisporangium ochraceum</name>
    <dbReference type="NCBI Taxonomy" id="65505"/>
    <lineage>
        <taxon>Bacteria</taxon>
        <taxon>Bacillati</taxon>
        <taxon>Actinomycetota</taxon>
        <taxon>Actinomycetes</taxon>
        <taxon>Micromonosporales</taxon>
        <taxon>Micromonosporaceae</taxon>
        <taxon>Virgisporangium</taxon>
    </lineage>
</organism>
<dbReference type="InterPro" id="IPR027417">
    <property type="entry name" value="P-loop_NTPase"/>
</dbReference>
<gene>
    <name evidence="5" type="ORF">Voc01_046460</name>
</gene>
<evidence type="ECO:0000256" key="2">
    <source>
        <dbReference type="ARBA" id="ARBA00023125"/>
    </source>
</evidence>
<evidence type="ECO:0000259" key="4">
    <source>
        <dbReference type="SMART" id="SM01043"/>
    </source>
</evidence>
<feature type="domain" description="Bacterial transcriptional activator" evidence="4">
    <location>
        <begin position="951"/>
        <end position="1089"/>
    </location>
</feature>
<feature type="domain" description="OmpR/PhoB-type" evidence="3">
    <location>
        <begin position="869"/>
        <end position="946"/>
    </location>
</feature>
<dbReference type="InterPro" id="IPR005158">
    <property type="entry name" value="BTAD"/>
</dbReference>
<dbReference type="AlphaFoldDB" id="A0A8J4ECK4"/>
<keyword evidence="6" id="KW-1185">Reference proteome</keyword>
<comment type="caution">
    <text evidence="5">The sequence shown here is derived from an EMBL/GenBank/DDBJ whole genome shotgun (WGS) entry which is preliminary data.</text>
</comment>
<dbReference type="EMBL" id="BOPH01000068">
    <property type="protein sequence ID" value="GIJ69729.1"/>
    <property type="molecule type" value="Genomic_DNA"/>
</dbReference>
<reference evidence="5" key="1">
    <citation type="submission" date="2021-01" db="EMBL/GenBank/DDBJ databases">
        <title>Whole genome shotgun sequence of Virgisporangium ochraceum NBRC 16418.</title>
        <authorList>
            <person name="Komaki H."/>
            <person name="Tamura T."/>
        </authorList>
    </citation>
    <scope>NUCLEOTIDE SEQUENCE</scope>
    <source>
        <strain evidence="5">NBRC 16418</strain>
    </source>
</reference>
<accession>A0A8J4ECK4</accession>
<dbReference type="Proteomes" id="UP000635606">
    <property type="component" value="Unassembled WGS sequence"/>
</dbReference>
<dbReference type="Pfam" id="PF03704">
    <property type="entry name" value="BTAD"/>
    <property type="match status" value="1"/>
</dbReference>